<reference evidence="1" key="1">
    <citation type="submission" date="2015-06" db="UniProtKB">
        <authorList>
            <consortium name="EnsemblPlants"/>
        </authorList>
    </citation>
    <scope>IDENTIFICATION</scope>
</reference>
<accession>R7W8G0</accession>
<protein>
    <submittedName>
        <fullName evidence="1">Uncharacterized protein</fullName>
    </submittedName>
</protein>
<dbReference type="EnsemblPlants" id="EMT13884">
    <property type="protein sequence ID" value="EMT13884"/>
    <property type="gene ID" value="F775_30779"/>
</dbReference>
<dbReference type="AlphaFoldDB" id="R7W8G0"/>
<name>R7W8G0_AEGTA</name>
<proteinExistence type="predicted"/>
<organism evidence="1">
    <name type="scientific">Aegilops tauschii</name>
    <name type="common">Tausch's goatgrass</name>
    <name type="synonym">Aegilops squarrosa</name>
    <dbReference type="NCBI Taxonomy" id="37682"/>
    <lineage>
        <taxon>Eukaryota</taxon>
        <taxon>Viridiplantae</taxon>
        <taxon>Streptophyta</taxon>
        <taxon>Embryophyta</taxon>
        <taxon>Tracheophyta</taxon>
        <taxon>Spermatophyta</taxon>
        <taxon>Magnoliopsida</taxon>
        <taxon>Liliopsida</taxon>
        <taxon>Poales</taxon>
        <taxon>Poaceae</taxon>
        <taxon>BOP clade</taxon>
        <taxon>Pooideae</taxon>
        <taxon>Triticodae</taxon>
        <taxon>Triticeae</taxon>
        <taxon>Triticinae</taxon>
        <taxon>Aegilops</taxon>
    </lineage>
</organism>
<evidence type="ECO:0000313" key="1">
    <source>
        <dbReference type="EnsemblPlants" id="EMT13884"/>
    </source>
</evidence>
<sequence length="78" mass="9207">MASSRNPGGRQNILETVVSERYSHGQGQQQSSLSFPFEPSMPRDFETYWEKDSENYKEGRELEPFQEIRDMELLRFSD</sequence>